<comment type="caution">
    <text evidence="2">The sequence shown here is derived from an EMBL/GenBank/DDBJ whole genome shotgun (WGS) entry which is preliminary data.</text>
</comment>
<evidence type="ECO:0000313" key="3">
    <source>
        <dbReference type="Proteomes" id="UP001500034"/>
    </source>
</evidence>
<gene>
    <name evidence="2" type="ORF">GCM10022384_40940</name>
</gene>
<evidence type="ECO:0000313" key="2">
    <source>
        <dbReference type="EMBL" id="GAA3988847.1"/>
    </source>
</evidence>
<keyword evidence="3" id="KW-1185">Reference proteome</keyword>
<name>A0ABP7QWM2_9ACTN</name>
<organism evidence="2 3">
    <name type="scientific">Streptomyces marokkonensis</name>
    <dbReference type="NCBI Taxonomy" id="324855"/>
    <lineage>
        <taxon>Bacteria</taxon>
        <taxon>Bacillati</taxon>
        <taxon>Actinomycetota</taxon>
        <taxon>Actinomycetes</taxon>
        <taxon>Kitasatosporales</taxon>
        <taxon>Streptomycetaceae</taxon>
        <taxon>Streptomyces</taxon>
    </lineage>
</organism>
<sequence>MPPRAASRSQRVTLTGNTVRVPNAKRRPSGKGVLNTGADYPPVTGARAPPQVRVRETGGSATRPPTRTRTGATRATRAAPVH</sequence>
<reference evidence="3" key="1">
    <citation type="journal article" date="2019" name="Int. J. Syst. Evol. Microbiol.">
        <title>The Global Catalogue of Microorganisms (GCM) 10K type strain sequencing project: providing services to taxonomists for standard genome sequencing and annotation.</title>
        <authorList>
            <consortium name="The Broad Institute Genomics Platform"/>
            <consortium name="The Broad Institute Genome Sequencing Center for Infectious Disease"/>
            <person name="Wu L."/>
            <person name="Ma J."/>
        </authorList>
    </citation>
    <scope>NUCLEOTIDE SEQUENCE [LARGE SCALE GENOMIC DNA]</scope>
    <source>
        <strain evidence="3">JCM 17027</strain>
    </source>
</reference>
<feature type="compositionally biased region" description="Low complexity" evidence="1">
    <location>
        <begin position="57"/>
        <end position="82"/>
    </location>
</feature>
<feature type="region of interest" description="Disordered" evidence="1">
    <location>
        <begin position="1"/>
        <end position="82"/>
    </location>
</feature>
<accession>A0ABP7QWM2</accession>
<feature type="compositionally biased region" description="Polar residues" evidence="1">
    <location>
        <begin position="7"/>
        <end position="20"/>
    </location>
</feature>
<dbReference type="Proteomes" id="UP001500034">
    <property type="component" value="Unassembled WGS sequence"/>
</dbReference>
<proteinExistence type="predicted"/>
<dbReference type="EMBL" id="BAABCQ010000079">
    <property type="protein sequence ID" value="GAA3988847.1"/>
    <property type="molecule type" value="Genomic_DNA"/>
</dbReference>
<protein>
    <submittedName>
        <fullName evidence="2">Uncharacterized protein</fullName>
    </submittedName>
</protein>
<evidence type="ECO:0000256" key="1">
    <source>
        <dbReference type="SAM" id="MobiDB-lite"/>
    </source>
</evidence>